<proteinExistence type="predicted"/>
<sequence length="394" mass="40142">MRRISIFLVLLLVGTTPAVAAPKSVALKKLTIVATVAGAEKLVLSGKTLVTVSNSDGPNTNILLTGMDIKGAQLWQKTIDSGADEVALTTAVDPLGNIWLAGAASSITAPESATAVIQAENPDGVVAEPTTKLRSDVNILTLWKVSALGEVLATYSSAQLAPPLINAISVNSSGVSVVGQLQDKPFLLSANNAGTFGKLLSIGTAKTQLNAVLRHGDGSISVFGSSAETLGGKKLAGVRDGVLIKVSKTGAIASVVRSSAPKADRSWIASDSTLTLTGYVKSGKVIESAFTKFTSAFAPTWTLRVPSTGSSLVQSAGSTTYGALQSNSVVSGVTGWRPTVPSLLLLSFDAKGVVTSASGSTELTEALSLAYSKDVGLVGLARTSAQSVAIFTIA</sequence>
<feature type="chain" id="PRO_5013258924" evidence="1">
    <location>
        <begin position="21"/>
        <end position="394"/>
    </location>
</feature>
<dbReference type="AlphaFoldDB" id="A0A249KI27"/>
<feature type="signal peptide" evidence="1">
    <location>
        <begin position="1"/>
        <end position="20"/>
    </location>
</feature>
<evidence type="ECO:0000313" key="2">
    <source>
        <dbReference type="EMBL" id="ASY16437.1"/>
    </source>
</evidence>
<gene>
    <name evidence="2" type="ORF">A1sIA56_06025</name>
</gene>
<protein>
    <submittedName>
        <fullName evidence="2">Uncharacterized protein</fullName>
    </submittedName>
</protein>
<accession>A0A249KI27</accession>
<keyword evidence="3" id="KW-1185">Reference proteome</keyword>
<organism evidence="2 3">
    <name type="scientific">Candidatus Planktophila sulfonica</name>
    <dbReference type="NCBI Taxonomy" id="1884904"/>
    <lineage>
        <taxon>Bacteria</taxon>
        <taxon>Bacillati</taxon>
        <taxon>Actinomycetota</taxon>
        <taxon>Actinomycetes</taxon>
        <taxon>Candidatus Nanopelagicales</taxon>
        <taxon>Candidatus Nanopelagicaceae</taxon>
        <taxon>Candidatus Planktophila</taxon>
    </lineage>
</organism>
<evidence type="ECO:0000256" key="1">
    <source>
        <dbReference type="SAM" id="SignalP"/>
    </source>
</evidence>
<dbReference type="OrthoDB" id="5189739at2"/>
<dbReference type="Proteomes" id="UP000217215">
    <property type="component" value="Chromosome"/>
</dbReference>
<keyword evidence="1" id="KW-0732">Signal</keyword>
<reference evidence="2 3" key="1">
    <citation type="submission" date="2016-07" db="EMBL/GenBank/DDBJ databases">
        <title>High microdiversification within the ubiquitous acI lineage of Actinobacteria.</title>
        <authorList>
            <person name="Neuenschwander S.M."/>
            <person name="Salcher M."/>
            <person name="Ghai R."/>
            <person name="Pernthaler J."/>
        </authorList>
    </citation>
    <scope>NUCLEOTIDE SEQUENCE [LARGE SCALE GENOMIC DNA]</scope>
    <source>
        <strain evidence="2">MMS-IA-56</strain>
    </source>
</reference>
<dbReference type="KEGG" id="psuf:A1sIA56_06025"/>
<name>A0A249KI27_9ACTN</name>
<dbReference type="EMBL" id="CP016773">
    <property type="protein sequence ID" value="ASY16437.1"/>
    <property type="molecule type" value="Genomic_DNA"/>
</dbReference>
<evidence type="ECO:0000313" key="3">
    <source>
        <dbReference type="Proteomes" id="UP000217215"/>
    </source>
</evidence>
<dbReference type="RefSeq" id="WP_095673999.1">
    <property type="nucleotide sequence ID" value="NZ_CP016773.1"/>
</dbReference>